<comment type="caution">
    <text evidence="5">The sequence shown here is derived from an EMBL/GenBank/DDBJ whole genome shotgun (WGS) entry which is preliminary data.</text>
</comment>
<evidence type="ECO:0000256" key="1">
    <source>
        <dbReference type="ARBA" id="ARBA00009477"/>
    </source>
</evidence>
<dbReference type="PANTHER" id="PTHR30469">
    <property type="entry name" value="MULTIDRUG RESISTANCE PROTEIN MDTA"/>
    <property type="match status" value="1"/>
</dbReference>
<dbReference type="AlphaFoldDB" id="A0A917GJU6"/>
<dbReference type="InterPro" id="IPR006143">
    <property type="entry name" value="RND_pump_MFP"/>
</dbReference>
<feature type="domain" description="YknX-like C-terminal permuted SH3-like" evidence="4">
    <location>
        <begin position="290"/>
        <end position="351"/>
    </location>
</feature>
<proteinExistence type="inferred from homology"/>
<evidence type="ECO:0000259" key="3">
    <source>
        <dbReference type="Pfam" id="PF25973"/>
    </source>
</evidence>
<dbReference type="Gene3D" id="2.40.30.170">
    <property type="match status" value="1"/>
</dbReference>
<dbReference type="InterPro" id="IPR058637">
    <property type="entry name" value="YknX-like_C"/>
</dbReference>
<accession>A0A917GJU6</accession>
<dbReference type="SUPFAM" id="SSF111369">
    <property type="entry name" value="HlyD-like secretion proteins"/>
    <property type="match status" value="1"/>
</dbReference>
<dbReference type="InterPro" id="IPR058792">
    <property type="entry name" value="Beta-barrel_RND_2"/>
</dbReference>
<dbReference type="RefSeq" id="WP_082866631.1">
    <property type="nucleotide sequence ID" value="NZ_BMIY01000001.1"/>
</dbReference>
<keyword evidence="6" id="KW-1185">Reference proteome</keyword>
<comment type="similarity">
    <text evidence="1">Belongs to the membrane fusion protein (MFP) (TC 8.A.1) family.</text>
</comment>
<reference evidence="5" key="2">
    <citation type="submission" date="2020-09" db="EMBL/GenBank/DDBJ databases">
        <authorList>
            <person name="Sun Q."/>
            <person name="Zhou Y."/>
        </authorList>
    </citation>
    <scope>NUCLEOTIDE SEQUENCE</scope>
    <source>
        <strain evidence="5">CGMCC 1.15425</strain>
    </source>
</reference>
<sequence length="363" mass="39001">MRAILRHPLLILFLIAVVVLTVSVFYKLNEQSSGAGGFAGGPGRPGGMAATPVTVATVGYEEMINRVQSVGTAMANESVNVTAKVSDTVSRVRFSDGDQVQRGDVLVELTNSAEMARLEEAQLAVDDARLQFDRFQPLADLNLVSQSDLDTAGNRVNTAEARLQGVVADMSDRLIMAPFDGVLGFRQVSEGSLVSPNTVITTLDDISTIKLDFTVAEVFLADINVGASIEAKSIVYQDRTFSGVVTVVGSRIDPATRSVQVRAEIPNPDGQLRPGMLMTVDMLLDQRETIVVPEEAVVPMQGRQYVYLVDDENIARQTVIKVGARQPGRVEILEGLVPGQQVITEGVGQVRPDTPVRIVNNAG</sequence>
<evidence type="ECO:0000313" key="6">
    <source>
        <dbReference type="Proteomes" id="UP000627715"/>
    </source>
</evidence>
<dbReference type="OrthoDB" id="9806939at2"/>
<dbReference type="InterPro" id="IPR058647">
    <property type="entry name" value="BSH_CzcB-like"/>
</dbReference>
<dbReference type="Pfam" id="PF25973">
    <property type="entry name" value="BSH_CzcB"/>
    <property type="match status" value="1"/>
</dbReference>
<organism evidence="5 6">
    <name type="scientific">Pseudohongiella nitratireducens</name>
    <dbReference type="NCBI Taxonomy" id="1768907"/>
    <lineage>
        <taxon>Bacteria</taxon>
        <taxon>Pseudomonadati</taxon>
        <taxon>Pseudomonadota</taxon>
        <taxon>Gammaproteobacteria</taxon>
        <taxon>Pseudomonadales</taxon>
        <taxon>Pseudohongiellaceae</taxon>
        <taxon>Pseudohongiella</taxon>
    </lineage>
</organism>
<dbReference type="FunFam" id="2.40.30.170:FF:000010">
    <property type="entry name" value="Efflux RND transporter periplasmic adaptor subunit"/>
    <property type="match status" value="1"/>
</dbReference>
<dbReference type="Gene3D" id="1.10.287.470">
    <property type="entry name" value="Helix hairpin bin"/>
    <property type="match status" value="1"/>
</dbReference>
<evidence type="ECO:0000259" key="2">
    <source>
        <dbReference type="Pfam" id="PF25954"/>
    </source>
</evidence>
<reference evidence="5" key="1">
    <citation type="journal article" date="2014" name="Int. J. Syst. Evol. Microbiol.">
        <title>Complete genome sequence of Corynebacterium casei LMG S-19264T (=DSM 44701T), isolated from a smear-ripened cheese.</title>
        <authorList>
            <consortium name="US DOE Joint Genome Institute (JGI-PGF)"/>
            <person name="Walter F."/>
            <person name="Albersmeier A."/>
            <person name="Kalinowski J."/>
            <person name="Ruckert C."/>
        </authorList>
    </citation>
    <scope>NUCLEOTIDE SEQUENCE</scope>
    <source>
        <strain evidence="5">CGMCC 1.15425</strain>
    </source>
</reference>
<feature type="domain" description="CzcB-like barrel-sandwich hybrid" evidence="3">
    <location>
        <begin position="79"/>
        <end position="204"/>
    </location>
</feature>
<name>A0A917GJU6_9GAMM</name>
<dbReference type="GO" id="GO:1990281">
    <property type="term" value="C:efflux pump complex"/>
    <property type="evidence" value="ECO:0007669"/>
    <property type="project" value="TreeGrafter"/>
</dbReference>
<dbReference type="Proteomes" id="UP000627715">
    <property type="component" value="Unassembled WGS sequence"/>
</dbReference>
<dbReference type="PANTHER" id="PTHR30469:SF16">
    <property type="entry name" value="HAE1 FAMILY EFFLUX PUMP MFP COMPONENT"/>
    <property type="match status" value="1"/>
</dbReference>
<dbReference type="Gene3D" id="2.40.420.20">
    <property type="match status" value="1"/>
</dbReference>
<dbReference type="NCBIfam" id="TIGR01730">
    <property type="entry name" value="RND_mfp"/>
    <property type="match status" value="1"/>
</dbReference>
<dbReference type="Pfam" id="PF25989">
    <property type="entry name" value="YknX_C"/>
    <property type="match status" value="1"/>
</dbReference>
<dbReference type="Gene3D" id="2.40.50.100">
    <property type="match status" value="1"/>
</dbReference>
<evidence type="ECO:0000259" key="4">
    <source>
        <dbReference type="Pfam" id="PF25989"/>
    </source>
</evidence>
<dbReference type="EMBL" id="BMIY01000001">
    <property type="protein sequence ID" value="GGG49018.1"/>
    <property type="molecule type" value="Genomic_DNA"/>
</dbReference>
<feature type="domain" description="CusB-like beta-barrel" evidence="2">
    <location>
        <begin position="211"/>
        <end position="282"/>
    </location>
</feature>
<evidence type="ECO:0000313" key="5">
    <source>
        <dbReference type="EMBL" id="GGG49018.1"/>
    </source>
</evidence>
<dbReference type="Pfam" id="PF25954">
    <property type="entry name" value="Beta-barrel_RND_2"/>
    <property type="match status" value="1"/>
</dbReference>
<dbReference type="GO" id="GO:0015562">
    <property type="term" value="F:efflux transmembrane transporter activity"/>
    <property type="evidence" value="ECO:0007669"/>
    <property type="project" value="TreeGrafter"/>
</dbReference>
<gene>
    <name evidence="5" type="ORF">GCM10011403_02660</name>
</gene>
<protein>
    <submittedName>
        <fullName evidence="5">MexH family multidrug efflux RND transporter periplasmic adaptor subunit</fullName>
    </submittedName>
</protein>